<dbReference type="Proteomes" id="UP000199681">
    <property type="component" value="Unassembled WGS sequence"/>
</dbReference>
<comment type="caution">
    <text evidence="1">The sequence shown here is derived from an EMBL/GenBank/DDBJ whole genome shotgun (WGS) entry which is preliminary data.</text>
</comment>
<protein>
    <submittedName>
        <fullName evidence="1">Uncharacterized protein</fullName>
    </submittedName>
</protein>
<evidence type="ECO:0000313" key="2">
    <source>
        <dbReference type="Proteomes" id="UP000199681"/>
    </source>
</evidence>
<evidence type="ECO:0000313" key="1">
    <source>
        <dbReference type="EMBL" id="SFH37479.1"/>
    </source>
</evidence>
<sequence>MKDFDDDGPACPACGTEMIPDGVDTADGLEECHRCPRCRLVIVVPGDAPENTQLRE</sequence>
<name>A0ABY1EBK3_9MICO</name>
<proteinExistence type="predicted"/>
<dbReference type="EMBL" id="FOPW01000004">
    <property type="protein sequence ID" value="SFH37479.1"/>
    <property type="molecule type" value="Genomic_DNA"/>
</dbReference>
<organism evidence="1 2">
    <name type="scientific">Cryobacterium levicorallinum</name>
    <dbReference type="NCBI Taxonomy" id="995038"/>
    <lineage>
        <taxon>Bacteria</taxon>
        <taxon>Bacillati</taxon>
        <taxon>Actinomycetota</taxon>
        <taxon>Actinomycetes</taxon>
        <taxon>Micrococcales</taxon>
        <taxon>Microbacteriaceae</taxon>
        <taxon>Cryobacterium</taxon>
    </lineage>
</organism>
<reference evidence="1 2" key="1">
    <citation type="submission" date="2016-10" db="EMBL/GenBank/DDBJ databases">
        <authorList>
            <person name="Varghese N."/>
            <person name="Submissions S."/>
        </authorList>
    </citation>
    <scope>NUCLEOTIDE SEQUENCE [LARGE SCALE GENOMIC DNA]</scope>
    <source>
        <strain evidence="1 2">GMCC 1.11211</strain>
    </source>
</reference>
<accession>A0ABY1EBK3</accession>
<keyword evidence="2" id="KW-1185">Reference proteome</keyword>
<gene>
    <name evidence="1" type="ORF">SAMN05216274_10461</name>
</gene>